<keyword evidence="2" id="KW-1185">Reference proteome</keyword>
<organism evidence="1 2">
    <name type="scientific">Candidatus Methylocalor cossyra</name>
    <dbReference type="NCBI Taxonomy" id="3108543"/>
    <lineage>
        <taxon>Bacteria</taxon>
        <taxon>Pseudomonadati</taxon>
        <taxon>Pseudomonadota</taxon>
        <taxon>Gammaproteobacteria</taxon>
        <taxon>Methylococcales</taxon>
        <taxon>Methylococcaceae</taxon>
        <taxon>Candidatus Methylocalor</taxon>
    </lineage>
</organism>
<accession>A0ABM9NFV3</accession>
<dbReference type="EMBL" id="OZ026884">
    <property type="protein sequence ID" value="CAL1239483.1"/>
    <property type="molecule type" value="Genomic_DNA"/>
</dbReference>
<evidence type="ECO:0000313" key="1">
    <source>
        <dbReference type="EMBL" id="CAL1239483.1"/>
    </source>
</evidence>
<sequence>MARPAGSLWLLLRLPKGLAVNTLKRLGGMVLLGMAGCHSGTFLDAALPTESLVVSGAPGVVPSRVRSAAVWGNDTRTVTTAITWLNHHGLTVFGPEKLEPLIARHVTRENLLLVQEGGVLEAAKEAGVQAVVFADRVGDSRPPMVSVRGVDARSGRILWSGTARLDSYQQLPSNNTVGALTDQALAAAWGIKPKDDDP</sequence>
<evidence type="ECO:0008006" key="3">
    <source>
        <dbReference type="Google" id="ProtNLM"/>
    </source>
</evidence>
<dbReference type="Proteomes" id="UP001497493">
    <property type="component" value="Chromosome"/>
</dbReference>
<gene>
    <name evidence="1" type="ORF">MECH1_V1_0707</name>
</gene>
<reference evidence="1 2" key="1">
    <citation type="submission" date="2024-04" db="EMBL/GenBank/DDBJ databases">
        <authorList>
            <person name="Cremers G."/>
        </authorList>
    </citation>
    <scope>NUCLEOTIDE SEQUENCE [LARGE SCALE GENOMIC DNA]</scope>
    <source>
        <strain evidence="1">MeCH1-AG</strain>
    </source>
</reference>
<protein>
    <recommendedName>
        <fullName evidence="3">Penicillin-binding protein activator LpoB</fullName>
    </recommendedName>
</protein>
<proteinExistence type="predicted"/>
<evidence type="ECO:0000313" key="2">
    <source>
        <dbReference type="Proteomes" id="UP001497493"/>
    </source>
</evidence>
<name>A0ABM9NFV3_9GAMM</name>